<dbReference type="Proteomes" id="UP000254866">
    <property type="component" value="Unassembled WGS sequence"/>
</dbReference>
<comment type="caution">
    <text evidence="1">The sequence shown here is derived from an EMBL/GenBank/DDBJ whole genome shotgun (WGS) entry which is preliminary data.</text>
</comment>
<reference evidence="1 2" key="1">
    <citation type="journal article" date="2018" name="IMA Fungus">
        <title>IMA Genome-F 9: Draft genome sequence of Annulohypoxylon stygium, Aspergillus mulundensis, Berkeleyomyces basicola (syn. Thielaviopsis basicola), Ceratocystis smalleyi, two Cercospora beticola strains, Coleophoma cylindrospora, Fusarium fracticaudum, Phialophora cf. hyalina, and Morchella septimelata.</title>
        <authorList>
            <person name="Wingfield B.D."/>
            <person name="Bills G.F."/>
            <person name="Dong Y."/>
            <person name="Huang W."/>
            <person name="Nel W.J."/>
            <person name="Swalarsk-Parry B.S."/>
            <person name="Vaghefi N."/>
            <person name="Wilken P.M."/>
            <person name="An Z."/>
            <person name="de Beer Z.W."/>
            <person name="De Vos L."/>
            <person name="Chen L."/>
            <person name="Duong T.A."/>
            <person name="Gao Y."/>
            <person name="Hammerbacher A."/>
            <person name="Kikkert J.R."/>
            <person name="Li Y."/>
            <person name="Li H."/>
            <person name="Li K."/>
            <person name="Li Q."/>
            <person name="Liu X."/>
            <person name="Ma X."/>
            <person name="Naidoo K."/>
            <person name="Pethybridge S.J."/>
            <person name="Sun J."/>
            <person name="Steenkamp E.T."/>
            <person name="van der Nest M.A."/>
            <person name="van Wyk S."/>
            <person name="Wingfield M.J."/>
            <person name="Xiong C."/>
            <person name="Yue Q."/>
            <person name="Zhang X."/>
        </authorList>
    </citation>
    <scope>NUCLEOTIDE SEQUENCE [LARGE SCALE GENOMIC DNA]</scope>
    <source>
        <strain evidence="1 2">BP 5553</strain>
    </source>
</reference>
<dbReference type="AlphaFoldDB" id="A0A370TPQ3"/>
<dbReference type="EMBL" id="NPIC01000003">
    <property type="protein sequence ID" value="RDL37503.1"/>
    <property type="molecule type" value="Genomic_DNA"/>
</dbReference>
<accession>A0A370TPQ3</accession>
<evidence type="ECO:0008006" key="3">
    <source>
        <dbReference type="Google" id="ProtNLM"/>
    </source>
</evidence>
<dbReference type="GeneID" id="43597785"/>
<evidence type="ECO:0000313" key="2">
    <source>
        <dbReference type="Proteomes" id="UP000254866"/>
    </source>
</evidence>
<evidence type="ECO:0000313" key="1">
    <source>
        <dbReference type="EMBL" id="RDL37503.1"/>
    </source>
</evidence>
<sequence length="240" mass="27313">MAFLWRWLKGRRREPPFAIIGHLHDLPTIIDVWPEESDNHTLIEGQFNIRRITKAAAEFIGETCKTSATGMESEIQKFMEVTHQDYLTKTASTISAPVGASLVVLVMGRVSKYNQTPLPQWHVDPTVYIPENEGEACNFYATTLHGYPTMVLAEHGFTRKFRLRGFAPIPSHSDSDSVPNAKFLQPIETGDIIRFTSGQPDSPLHASGFRYDDQVFLRICYGSEAQIRQHCDNWNRKYRG</sequence>
<proteinExistence type="predicted"/>
<organism evidence="1 2">
    <name type="scientific">Venustampulla echinocandica</name>
    <dbReference type="NCBI Taxonomy" id="2656787"/>
    <lineage>
        <taxon>Eukaryota</taxon>
        <taxon>Fungi</taxon>
        <taxon>Dikarya</taxon>
        <taxon>Ascomycota</taxon>
        <taxon>Pezizomycotina</taxon>
        <taxon>Leotiomycetes</taxon>
        <taxon>Helotiales</taxon>
        <taxon>Pleuroascaceae</taxon>
        <taxon>Venustampulla</taxon>
    </lineage>
</organism>
<gene>
    <name evidence="1" type="ORF">BP5553_04936</name>
</gene>
<name>A0A370TPQ3_9HELO</name>
<keyword evidence="2" id="KW-1185">Reference proteome</keyword>
<protein>
    <recommendedName>
        <fullName evidence="3">Phytanoyl-CoA dioxygenase family protein</fullName>
    </recommendedName>
</protein>
<dbReference type="OrthoDB" id="10261951at2759"/>
<dbReference type="RefSeq" id="XP_031870159.1">
    <property type="nucleotide sequence ID" value="XM_032013559.1"/>
</dbReference>